<dbReference type="KEGG" id="tcc:108663238"/>
<dbReference type="SUPFAM" id="SSF53098">
    <property type="entry name" value="Ribonuclease H-like"/>
    <property type="match status" value="1"/>
</dbReference>
<sequence length="303" mass="34545">MGKAISKCLGDWGIQKIFSITVDNASSNDVAVRHLKKKYNVARTSILGGRFFHVRCIAHVVNLVVSDGLKDMNTSIARVRGAVRYFRQSLTRLVKFKECAVSARVKNKCLLCLDVNTRWNSTFLMLDTTLKFQRAFVSFELCDNGYIPELIKSGDGVPDDRDWANVRRISRFLREFYDLTFSVSGTSYITTNAFLDSISDVYTTLIEWQNGDDVDLQSMAIRMKEKYDKYWGNTEKMNLVLFIAAILDPTKKLSYVEFTLLDMYPPTQASIMFSLVTQTMDELLSCYRNMLQPLARDVGEGGQ</sequence>
<name>A0AB32WSN6_THECC</name>
<dbReference type="PANTHER" id="PTHR46481">
    <property type="entry name" value="ZINC FINGER BED DOMAIN-CONTAINING PROTEIN 4"/>
    <property type="match status" value="1"/>
</dbReference>
<gene>
    <name evidence="4" type="primary">LOC108663238</name>
</gene>
<dbReference type="GeneID" id="108663238"/>
<dbReference type="InterPro" id="IPR052035">
    <property type="entry name" value="ZnF_BED_domain_contain"/>
</dbReference>
<dbReference type="GO" id="GO:0003677">
    <property type="term" value="F:DNA binding"/>
    <property type="evidence" value="ECO:0007669"/>
    <property type="project" value="UniProtKB-KW"/>
</dbReference>
<evidence type="ECO:0000259" key="2">
    <source>
        <dbReference type="Pfam" id="PF14372"/>
    </source>
</evidence>
<feature type="domain" description="hAT-like transposase RNase-H fold" evidence="2">
    <location>
        <begin position="184"/>
        <end position="287"/>
    </location>
</feature>
<dbReference type="RefSeq" id="XP_017982312.1">
    <property type="nucleotide sequence ID" value="XM_018126823.1"/>
</dbReference>
<dbReference type="Proteomes" id="UP000694886">
    <property type="component" value="Chromosome 9"/>
</dbReference>
<proteinExistence type="predicted"/>
<keyword evidence="1" id="KW-0238">DNA-binding</keyword>
<reference evidence="4" key="2">
    <citation type="submission" date="2025-08" db="UniProtKB">
        <authorList>
            <consortium name="RefSeq"/>
        </authorList>
    </citation>
    <scope>IDENTIFICATION</scope>
</reference>
<dbReference type="Pfam" id="PF14372">
    <property type="entry name" value="hAT-like_RNase-H"/>
    <property type="match status" value="1"/>
</dbReference>
<reference evidence="3" key="1">
    <citation type="journal article" date="1997" name="Nucleic Acids Res.">
        <title>tRNAscan-SE: a program for improved detection of transfer RNA genes in genomic sequence.</title>
        <authorList>
            <person name="Lowe T.M."/>
            <person name="Eddy S.R."/>
        </authorList>
    </citation>
    <scope>NUCLEOTIDE SEQUENCE [LARGE SCALE GENOMIC DNA]</scope>
    <source>
        <strain evidence="3">r\B97-61/B2</strain>
    </source>
</reference>
<dbReference type="AlphaFoldDB" id="A0AB32WSN6"/>
<accession>A0AB32WSN6</accession>
<evidence type="ECO:0000256" key="1">
    <source>
        <dbReference type="ARBA" id="ARBA00023125"/>
    </source>
</evidence>
<dbReference type="PANTHER" id="PTHR46481:SF7">
    <property type="entry name" value="ZINC FINGER BED DOMAIN-CONTAINING PROTEIN RICESLEEPER 2-LIKE"/>
    <property type="match status" value="1"/>
</dbReference>
<organism evidence="3 4">
    <name type="scientific">Theobroma cacao</name>
    <name type="common">Cacao</name>
    <name type="synonym">Cocoa</name>
    <dbReference type="NCBI Taxonomy" id="3641"/>
    <lineage>
        <taxon>Eukaryota</taxon>
        <taxon>Viridiplantae</taxon>
        <taxon>Streptophyta</taxon>
        <taxon>Embryophyta</taxon>
        <taxon>Tracheophyta</taxon>
        <taxon>Spermatophyta</taxon>
        <taxon>Magnoliopsida</taxon>
        <taxon>eudicotyledons</taxon>
        <taxon>Gunneridae</taxon>
        <taxon>Pentapetalae</taxon>
        <taxon>rosids</taxon>
        <taxon>malvids</taxon>
        <taxon>Malvales</taxon>
        <taxon>Malvaceae</taxon>
        <taxon>Byttnerioideae</taxon>
        <taxon>Theobroma</taxon>
    </lineage>
</organism>
<evidence type="ECO:0000313" key="4">
    <source>
        <dbReference type="RefSeq" id="XP_017982312.1"/>
    </source>
</evidence>
<evidence type="ECO:0000313" key="3">
    <source>
        <dbReference type="Proteomes" id="UP000694886"/>
    </source>
</evidence>
<dbReference type="InterPro" id="IPR012337">
    <property type="entry name" value="RNaseH-like_sf"/>
</dbReference>
<dbReference type="Gramene" id="Tc09v2_t014600.1">
    <property type="protein sequence ID" value="Tc09v2_p014600.1"/>
    <property type="gene ID" value="Tc09v2_g014600"/>
</dbReference>
<dbReference type="InterPro" id="IPR025525">
    <property type="entry name" value="hAT-like_transposase_RNase-H"/>
</dbReference>
<protein>
    <submittedName>
        <fullName evidence="4">Zinc finger BED domain-containing protein RICESLEEPER 2-like</fullName>
    </submittedName>
</protein>